<accession>A0A9D1IJF9</accession>
<dbReference type="Proteomes" id="UP000824076">
    <property type="component" value="Unassembled WGS sequence"/>
</dbReference>
<dbReference type="PANTHER" id="PTHR37833">
    <property type="entry name" value="LIPOPROTEIN-RELATED"/>
    <property type="match status" value="1"/>
</dbReference>
<gene>
    <name evidence="2" type="ORF">IAD18_03440</name>
</gene>
<evidence type="ECO:0000313" key="3">
    <source>
        <dbReference type="Proteomes" id="UP000824076"/>
    </source>
</evidence>
<dbReference type="PANTHER" id="PTHR37833:SF1">
    <property type="entry name" value="SIGNAL PEPTIDE PROTEIN"/>
    <property type="match status" value="1"/>
</dbReference>
<dbReference type="InterPro" id="IPR013783">
    <property type="entry name" value="Ig-like_fold"/>
</dbReference>
<feature type="non-terminal residue" evidence="2">
    <location>
        <position position="153"/>
    </location>
</feature>
<protein>
    <submittedName>
        <fullName evidence="2">DUF1573 domain-containing protein</fullName>
    </submittedName>
</protein>
<reference evidence="2" key="2">
    <citation type="journal article" date="2021" name="PeerJ">
        <title>Extensive microbial diversity within the chicken gut microbiome revealed by metagenomics and culture.</title>
        <authorList>
            <person name="Gilroy R."/>
            <person name="Ravi A."/>
            <person name="Getino M."/>
            <person name="Pursley I."/>
            <person name="Horton D.L."/>
            <person name="Alikhan N.F."/>
            <person name="Baker D."/>
            <person name="Gharbi K."/>
            <person name="Hall N."/>
            <person name="Watson M."/>
            <person name="Adriaenssens E.M."/>
            <person name="Foster-Nyarko E."/>
            <person name="Jarju S."/>
            <person name="Secka A."/>
            <person name="Antonio M."/>
            <person name="Oren A."/>
            <person name="Chaudhuri R.R."/>
            <person name="La Ragione R."/>
            <person name="Hildebrand F."/>
            <person name="Pallen M.J."/>
        </authorList>
    </citation>
    <scope>NUCLEOTIDE SEQUENCE</scope>
    <source>
        <strain evidence="2">17073</strain>
    </source>
</reference>
<evidence type="ECO:0000313" key="2">
    <source>
        <dbReference type="EMBL" id="HIU38705.1"/>
    </source>
</evidence>
<name>A0A9D1IJF9_9BACT</name>
<dbReference type="AlphaFoldDB" id="A0A9D1IJF9"/>
<feature type="signal peptide" evidence="1">
    <location>
        <begin position="1"/>
        <end position="20"/>
    </location>
</feature>
<dbReference type="Pfam" id="PF07610">
    <property type="entry name" value="DUF1573"/>
    <property type="match status" value="1"/>
</dbReference>
<reference evidence="2" key="1">
    <citation type="submission" date="2020-10" db="EMBL/GenBank/DDBJ databases">
        <authorList>
            <person name="Gilroy R."/>
        </authorList>
    </citation>
    <scope>NUCLEOTIDE SEQUENCE</scope>
    <source>
        <strain evidence="2">17073</strain>
    </source>
</reference>
<proteinExistence type="predicted"/>
<dbReference type="EMBL" id="DVMS01000099">
    <property type="protein sequence ID" value="HIU38705.1"/>
    <property type="molecule type" value="Genomic_DNA"/>
</dbReference>
<keyword evidence="1" id="KW-0732">Signal</keyword>
<comment type="caution">
    <text evidence="2">The sequence shown here is derived from an EMBL/GenBank/DDBJ whole genome shotgun (WGS) entry which is preliminary data.</text>
</comment>
<sequence>MRRISATIAAIFLLAGFANAELSWTESEWDFGTIREENGKVSHTFVCRNTGTQTETIERVRSSCGCTAVDYSQMPIAAADSATVTVVYNPALRPGKFEKEIVVATTEKNYRLKISGKSIPTKETIENIFPEKSGNLRLTRRIFAIGDVRQGRH</sequence>
<feature type="chain" id="PRO_5038560070" evidence="1">
    <location>
        <begin position="21"/>
        <end position="153"/>
    </location>
</feature>
<dbReference type="Gene3D" id="2.60.40.10">
    <property type="entry name" value="Immunoglobulins"/>
    <property type="match status" value="1"/>
</dbReference>
<dbReference type="InterPro" id="IPR011467">
    <property type="entry name" value="DUF1573"/>
</dbReference>
<evidence type="ECO:0000256" key="1">
    <source>
        <dbReference type="SAM" id="SignalP"/>
    </source>
</evidence>
<organism evidence="2 3">
    <name type="scientific">Candidatus Limisoma intestinavium</name>
    <dbReference type="NCBI Taxonomy" id="2840856"/>
    <lineage>
        <taxon>Bacteria</taxon>
        <taxon>Pseudomonadati</taxon>
        <taxon>Bacteroidota</taxon>
        <taxon>Bacteroidia</taxon>
        <taxon>Bacteroidales</taxon>
        <taxon>Candidatus Limisoma</taxon>
    </lineage>
</organism>